<dbReference type="RefSeq" id="XP_008606813.1">
    <property type="nucleotide sequence ID" value="XM_008608591.1"/>
</dbReference>
<evidence type="ECO:0000313" key="5">
    <source>
        <dbReference type="Proteomes" id="UP000030762"/>
    </source>
</evidence>
<dbReference type="InParanoid" id="T0QY01"/>
<accession>T0QY01</accession>
<dbReference type="InterPro" id="IPR011990">
    <property type="entry name" value="TPR-like_helical_dom_sf"/>
</dbReference>
<evidence type="ECO:0000256" key="2">
    <source>
        <dbReference type="ARBA" id="ARBA00022803"/>
    </source>
</evidence>
<feature type="chain" id="PRO_5004583599" evidence="3">
    <location>
        <begin position="32"/>
        <end position="297"/>
    </location>
</feature>
<dbReference type="SUPFAM" id="SSF48452">
    <property type="entry name" value="TPR-like"/>
    <property type="match status" value="1"/>
</dbReference>
<keyword evidence="1" id="KW-0677">Repeat</keyword>
<dbReference type="InterPro" id="IPR019734">
    <property type="entry name" value="TPR_rpt"/>
</dbReference>
<dbReference type="Gene3D" id="1.25.40.10">
    <property type="entry name" value="Tetratricopeptide repeat domain"/>
    <property type="match status" value="2"/>
</dbReference>
<dbReference type="PANTHER" id="PTHR44943:SF8">
    <property type="entry name" value="TPR REPEAT-CONTAINING PROTEIN MJ0263"/>
    <property type="match status" value="1"/>
</dbReference>
<dbReference type="PANTHER" id="PTHR44943">
    <property type="entry name" value="CELLULOSE SYNTHASE OPERON PROTEIN C"/>
    <property type="match status" value="1"/>
</dbReference>
<gene>
    <name evidence="4" type="ORF">SDRG_02978</name>
</gene>
<keyword evidence="5" id="KW-1185">Reference proteome</keyword>
<dbReference type="SMART" id="SM00028">
    <property type="entry name" value="TPR"/>
    <property type="match status" value="4"/>
</dbReference>
<feature type="signal peptide" evidence="3">
    <location>
        <begin position="1"/>
        <end position="31"/>
    </location>
</feature>
<evidence type="ECO:0000256" key="1">
    <source>
        <dbReference type="ARBA" id="ARBA00022737"/>
    </source>
</evidence>
<keyword evidence="2" id="KW-0802">TPR repeat</keyword>
<dbReference type="EMBL" id="JH767138">
    <property type="protein sequence ID" value="EQC39541.1"/>
    <property type="molecule type" value="Genomic_DNA"/>
</dbReference>
<dbReference type="GeneID" id="19943705"/>
<evidence type="ECO:0000256" key="3">
    <source>
        <dbReference type="SAM" id="SignalP"/>
    </source>
</evidence>
<keyword evidence="3" id="KW-0732">Signal</keyword>
<dbReference type="OMA" id="DHTNELA"/>
<evidence type="ECO:0000313" key="4">
    <source>
        <dbReference type="EMBL" id="EQC39541.1"/>
    </source>
</evidence>
<dbReference type="Proteomes" id="UP000030762">
    <property type="component" value="Unassembled WGS sequence"/>
</dbReference>
<organism evidence="4 5">
    <name type="scientific">Saprolegnia diclina (strain VS20)</name>
    <dbReference type="NCBI Taxonomy" id="1156394"/>
    <lineage>
        <taxon>Eukaryota</taxon>
        <taxon>Sar</taxon>
        <taxon>Stramenopiles</taxon>
        <taxon>Oomycota</taxon>
        <taxon>Saprolegniomycetes</taxon>
        <taxon>Saprolegniales</taxon>
        <taxon>Saprolegniaceae</taxon>
        <taxon>Saprolegnia</taxon>
    </lineage>
</organism>
<dbReference type="AlphaFoldDB" id="T0QY01"/>
<reference evidence="4 5" key="1">
    <citation type="submission" date="2012-04" db="EMBL/GenBank/DDBJ databases">
        <title>The Genome Sequence of Saprolegnia declina VS20.</title>
        <authorList>
            <consortium name="The Broad Institute Genome Sequencing Platform"/>
            <person name="Russ C."/>
            <person name="Nusbaum C."/>
            <person name="Tyler B."/>
            <person name="van West P."/>
            <person name="Dieguez-Uribeondo J."/>
            <person name="de Bruijn I."/>
            <person name="Tripathy S."/>
            <person name="Jiang R."/>
            <person name="Young S.K."/>
            <person name="Zeng Q."/>
            <person name="Gargeya S."/>
            <person name="Fitzgerald M."/>
            <person name="Haas B."/>
            <person name="Abouelleil A."/>
            <person name="Alvarado L."/>
            <person name="Arachchi H.M."/>
            <person name="Berlin A."/>
            <person name="Chapman S.B."/>
            <person name="Goldberg J."/>
            <person name="Griggs A."/>
            <person name="Gujja S."/>
            <person name="Hansen M."/>
            <person name="Howarth C."/>
            <person name="Imamovic A."/>
            <person name="Larimer J."/>
            <person name="McCowen C."/>
            <person name="Montmayeur A."/>
            <person name="Murphy C."/>
            <person name="Neiman D."/>
            <person name="Pearson M."/>
            <person name="Priest M."/>
            <person name="Roberts A."/>
            <person name="Saif S."/>
            <person name="Shea T."/>
            <person name="Sisk P."/>
            <person name="Sykes S."/>
            <person name="Wortman J."/>
            <person name="Nusbaum C."/>
            <person name="Birren B."/>
        </authorList>
    </citation>
    <scope>NUCLEOTIDE SEQUENCE [LARGE SCALE GENOMIC DNA]</scope>
    <source>
        <strain evidence="4 5">VS20</strain>
    </source>
</reference>
<name>T0QY01_SAPDV</name>
<dbReference type="OrthoDB" id="2335338at2759"/>
<dbReference type="InterPro" id="IPR051685">
    <property type="entry name" value="Ycf3/AcsC/BcsC/TPR_MFPF"/>
</dbReference>
<dbReference type="VEuPathDB" id="FungiDB:SDRG_02978"/>
<proteinExistence type="predicted"/>
<sequence>MRLRRSPAKSSTKPIMYTLGVLLPLLVLVLALLSQDDQPLALKADGAAPIREPVVAEPAPASKPRYSAKQRRAVGYLQTAMGHFEAQKWPLVVEECEKAIAADPDLVFGHALMGNALNVMMQWERAADSWRKATELEPTSFEFYYHLGFALSQLAQDQVNNQKKHTIGKQAIESFETYFTLAEGDSDATTDQMSLAHASLAAIYKTNKLAEKQELALSHFEAAAALDHTNELAFFNIGLLYAEKYEKRGDETDLENALRAIEHAVTLDPTNTKYVAVRDALVGHSSPAELMAAMQQL</sequence>
<protein>
    <submittedName>
        <fullName evidence="4">Uncharacterized protein</fullName>
    </submittedName>
</protein>